<dbReference type="PANTHER" id="PTHR41775:SF1">
    <property type="entry name" value="PEPTIDASE M6-LIKE DOMAIN-CONTAINING PROTEIN"/>
    <property type="match status" value="1"/>
</dbReference>
<feature type="region of interest" description="Disordered" evidence="1">
    <location>
        <begin position="33"/>
        <end position="57"/>
    </location>
</feature>
<dbReference type="PANTHER" id="PTHR41775">
    <property type="entry name" value="SECRETED PROTEIN-RELATED"/>
    <property type="match status" value="1"/>
</dbReference>
<dbReference type="InterPro" id="IPR008757">
    <property type="entry name" value="Peptidase_M6-like_domain"/>
</dbReference>
<dbReference type="Pfam" id="PF05547">
    <property type="entry name" value="Peptidase_M6"/>
    <property type="match status" value="1"/>
</dbReference>
<dbReference type="Pfam" id="PF20773">
    <property type="entry name" value="InhA-like_MAM"/>
    <property type="match status" value="1"/>
</dbReference>
<dbReference type="RefSeq" id="WP_245934055.1">
    <property type="nucleotide sequence ID" value="NZ_QGDN01000001.1"/>
</dbReference>
<dbReference type="InterPro" id="IPR048665">
    <property type="entry name" value="InhA-like_VEG"/>
</dbReference>
<feature type="region of interest" description="Disordered" evidence="1">
    <location>
        <begin position="135"/>
        <end position="155"/>
    </location>
</feature>
<feature type="signal peptide" evidence="2">
    <location>
        <begin position="1"/>
        <end position="28"/>
    </location>
</feature>
<organism evidence="5 6">
    <name type="scientific">Branchiibius hedensis</name>
    <dbReference type="NCBI Taxonomy" id="672460"/>
    <lineage>
        <taxon>Bacteria</taxon>
        <taxon>Bacillati</taxon>
        <taxon>Actinomycetota</taxon>
        <taxon>Actinomycetes</taxon>
        <taxon>Micrococcales</taxon>
        <taxon>Dermacoccaceae</taxon>
        <taxon>Branchiibius</taxon>
    </lineage>
</organism>
<dbReference type="SUPFAM" id="SSF55486">
    <property type="entry name" value="Metalloproteases ('zincins'), catalytic domain"/>
    <property type="match status" value="1"/>
</dbReference>
<name>A0A2Y8ZWH1_9MICO</name>
<dbReference type="Gene3D" id="2.60.120.260">
    <property type="entry name" value="Galactose-binding domain-like"/>
    <property type="match status" value="1"/>
</dbReference>
<sequence>MKVRLVGALTGATAISLGLTLTATGAGALSVPAVGPAGPDQQQAQKDNYSSPRADAASALRQEAVTKLVQGKASTKEVNGKTVIEVQSETNGSSGKKGSKGTKGKQSRYVEYDVDRTASIFTVLSQFGTATKPAAGGTAGPLVNQIPQPDRTQNNSTYWESNFDRQHYLDMMFGTKGESFKNFYKAQSQGRFDVEGDVSDWVTLPYNEAAYGSNKYANDAIGYWAYINDTLTAWYNQQKASGKTDAQIKDYLSQFDKWDRYDYDGDGNFDEPDGYIDHFQAIHAGEGEEAGGGAQGDDAIWSHRWAVGYGYGTTGPGTNKGGGVQIGNTGIWVSDYTTEPENGGLGVFTHEFGHDLGLPDLYDTTNQATNSTSFWTLMSAGSWGNHGKDSIGTTPTYMGAWEKLQLGWLDFKTVSYGSRALVNLGPADLDNRRKPQALAVTLPNKTVVTDYNTPKSGSYEWWSGRGDNYVSSLTRDLDLTSATSASLSAAIWYDIEDGYDYLYPQVSADGGATWTNVGDAVTGSAPQWGSVNYDLSAYKGQKVKFRFLYQTDGGVNEAGAFLDDLALTVNGTTTVDDVESATSAWTASGFSRMTGSTSKQVSHYYLAEYRRYSGYDKTLKEGPYNFGWYPTPKPDYVEHFPYQDGLLVWYINNEFDDNNVFTHPGGGQVLPVDAHPTPLKWSTGQLMSNRISPFDATFGTERTDALTLHRQGVETKVPSQAAVRTFDDSSATKYWSAESPYASTKTAGSGTKISVLTKLGDGMVLWVDATKKR</sequence>
<feature type="domain" description="Peptidase M6-like" evidence="3">
    <location>
        <begin position="111"/>
        <end position="408"/>
    </location>
</feature>
<feature type="compositionally biased region" description="Polar residues" evidence="1">
    <location>
        <begin position="40"/>
        <end position="51"/>
    </location>
</feature>
<feature type="domain" description="Immune inhibitor A-like metallopeptidase VEG" evidence="4">
    <location>
        <begin position="599"/>
        <end position="761"/>
    </location>
</feature>
<dbReference type="AlphaFoldDB" id="A0A2Y8ZWH1"/>
<reference evidence="6" key="1">
    <citation type="submission" date="2016-10" db="EMBL/GenBank/DDBJ databases">
        <authorList>
            <person name="Varghese N."/>
            <person name="Submissions S."/>
        </authorList>
    </citation>
    <scope>NUCLEOTIDE SEQUENCE [LARGE SCALE GENOMIC DNA]</scope>
    <source>
        <strain evidence="6">DSM 22951</strain>
    </source>
</reference>
<dbReference type="EMBL" id="UESZ01000001">
    <property type="protein sequence ID" value="SSA34237.1"/>
    <property type="molecule type" value="Genomic_DNA"/>
</dbReference>
<dbReference type="GO" id="GO:0006508">
    <property type="term" value="P:proteolysis"/>
    <property type="evidence" value="ECO:0007669"/>
    <property type="project" value="InterPro"/>
</dbReference>
<evidence type="ECO:0000313" key="6">
    <source>
        <dbReference type="Proteomes" id="UP000250028"/>
    </source>
</evidence>
<dbReference type="NCBIfam" id="TIGR03296">
    <property type="entry name" value="M6dom_TIGR03296"/>
    <property type="match status" value="1"/>
</dbReference>
<evidence type="ECO:0000256" key="2">
    <source>
        <dbReference type="SAM" id="SignalP"/>
    </source>
</evidence>
<evidence type="ECO:0000259" key="3">
    <source>
        <dbReference type="Pfam" id="PF05547"/>
    </source>
</evidence>
<protein>
    <submittedName>
        <fullName evidence="5">Immune inhibitor A</fullName>
    </submittedName>
</protein>
<evidence type="ECO:0000313" key="5">
    <source>
        <dbReference type="EMBL" id="SSA34237.1"/>
    </source>
</evidence>
<dbReference type="PIRSF" id="PIRSF007519">
    <property type="entry name" value="Protease_InhA"/>
    <property type="match status" value="1"/>
</dbReference>
<accession>A0A2Y8ZWH1</accession>
<feature type="chain" id="PRO_5015899952" evidence="2">
    <location>
        <begin position="29"/>
        <end position="773"/>
    </location>
</feature>
<proteinExistence type="predicted"/>
<evidence type="ECO:0000259" key="4">
    <source>
        <dbReference type="Pfam" id="PF20774"/>
    </source>
</evidence>
<gene>
    <name evidence="5" type="ORF">SAMN04489750_1544</name>
</gene>
<dbReference type="Pfam" id="PF20774">
    <property type="entry name" value="InhA-like_VEG"/>
    <property type="match status" value="1"/>
</dbReference>
<feature type="compositionally biased region" description="Polar residues" evidence="1">
    <location>
        <begin position="145"/>
        <end position="155"/>
    </location>
</feature>
<feature type="compositionally biased region" description="Basic residues" evidence="1">
    <location>
        <begin position="97"/>
        <end position="106"/>
    </location>
</feature>
<dbReference type="Proteomes" id="UP000250028">
    <property type="component" value="Unassembled WGS sequence"/>
</dbReference>
<keyword evidence="2" id="KW-0732">Signal</keyword>
<evidence type="ECO:0000256" key="1">
    <source>
        <dbReference type="SAM" id="MobiDB-lite"/>
    </source>
</evidence>
<keyword evidence="6" id="KW-1185">Reference proteome</keyword>
<dbReference type="InterPro" id="IPR012300">
    <property type="entry name" value="Pept_M6_InhA"/>
</dbReference>
<feature type="region of interest" description="Disordered" evidence="1">
    <location>
        <begin position="78"/>
        <end position="107"/>
    </location>
</feature>
<dbReference type="GO" id="GO:0008233">
    <property type="term" value="F:peptidase activity"/>
    <property type="evidence" value="ECO:0007669"/>
    <property type="project" value="InterPro"/>
</dbReference>